<dbReference type="EMBL" id="JTDO01000013">
    <property type="protein sequence ID" value="KLT72440.1"/>
    <property type="molecule type" value="Genomic_DNA"/>
</dbReference>
<dbReference type="NCBIfam" id="TIGR00801">
    <property type="entry name" value="ncs2"/>
    <property type="match status" value="1"/>
</dbReference>
<gene>
    <name evidence="9" type="ORF">PL75_08580</name>
</gene>
<feature type="transmembrane region" description="Helical" evidence="8">
    <location>
        <begin position="212"/>
        <end position="232"/>
    </location>
</feature>
<comment type="caution">
    <text evidence="9">The sequence shown here is derived from an EMBL/GenBank/DDBJ whole genome shotgun (WGS) entry which is preliminary data.</text>
</comment>
<evidence type="ECO:0000256" key="6">
    <source>
        <dbReference type="ARBA" id="ARBA00022989"/>
    </source>
</evidence>
<keyword evidence="6 8" id="KW-1133">Transmembrane helix</keyword>
<dbReference type="PANTHER" id="PTHR42810">
    <property type="entry name" value="PURINE PERMEASE C1399.01C-RELATED"/>
    <property type="match status" value="1"/>
</dbReference>
<feature type="transmembrane region" description="Helical" evidence="8">
    <location>
        <begin position="288"/>
        <end position="311"/>
    </location>
</feature>
<keyword evidence="5 8" id="KW-0812">Transmembrane</keyword>
<feature type="transmembrane region" description="Helical" evidence="8">
    <location>
        <begin position="23"/>
        <end position="44"/>
    </location>
</feature>
<dbReference type="AlphaFoldDB" id="A0A0J0YQN6"/>
<feature type="transmembrane region" description="Helical" evidence="8">
    <location>
        <begin position="427"/>
        <end position="443"/>
    </location>
</feature>
<dbReference type="Proteomes" id="UP000036027">
    <property type="component" value="Unassembled WGS sequence"/>
</dbReference>
<sequence length="495" mass="51913">MAASVSESSKVHPVDERLPNGKLFALGLQHVLVMYAGAVAVPLIVGRALQLTPHEVAVLISADLFCCGIVTLIQAAGATRWFGIKLPVMMGVTFAAVGPMVAMGNANPGHIGAQYIFGSIIGAGILSMLLAPLVSRMLKFFPPVVTGTIITVIGISLMRVGINWIFGNPVGPTAPQIVDPVHAAWLDAATGAVATPLPEGLKLAPTLDNPRYATLQGMGVSAAVMLVILFIVKFTRGFLSNISVLLGIVIGCLIATTLGLMHFDKVGEAPWFDFVTPFQFGMPKFDPIMILTMTLVMIVVMIESTGMFLALGEMTGRKIERDDLTRGLRTDGLGTLIGGIFNAFPYTSFSQNVGLVAVTGVRSRYVCIAGGIILLVLGLLPKMSALVESVPTVVLGGAGIVMFGMVAATGVRILANVDYKNNHYNSLIVAVSIGVGMIPLVAPKYSQWIPHSIHPLIESGIVLASICALVLNVFFNGANGDEKAAIAAAKEADAG</sequence>
<evidence type="ECO:0000256" key="7">
    <source>
        <dbReference type="ARBA" id="ARBA00023136"/>
    </source>
</evidence>
<evidence type="ECO:0000256" key="5">
    <source>
        <dbReference type="ARBA" id="ARBA00022692"/>
    </source>
</evidence>
<feature type="transmembrane region" description="Helical" evidence="8">
    <location>
        <begin position="244"/>
        <end position="263"/>
    </location>
</feature>
<name>A0A0J0YQN6_9NEIS</name>
<evidence type="ECO:0000313" key="9">
    <source>
        <dbReference type="EMBL" id="KLT72440.1"/>
    </source>
</evidence>
<keyword evidence="3" id="KW-0813">Transport</keyword>
<proteinExistence type="inferred from homology"/>
<dbReference type="GO" id="GO:0005886">
    <property type="term" value="C:plasma membrane"/>
    <property type="evidence" value="ECO:0007669"/>
    <property type="project" value="UniProtKB-SubCell"/>
</dbReference>
<dbReference type="NCBIfam" id="NF037981">
    <property type="entry name" value="NCS2_1"/>
    <property type="match status" value="1"/>
</dbReference>
<comment type="similarity">
    <text evidence="2">Belongs to the nucleobase:cation symporter-2 (NCS2) (TC 2.A.40) family.</text>
</comment>
<dbReference type="PATRIC" id="fig|1470200.3.peg.646"/>
<feature type="transmembrane region" description="Helical" evidence="8">
    <location>
        <begin position="140"/>
        <end position="166"/>
    </location>
</feature>
<dbReference type="GO" id="GO:0042907">
    <property type="term" value="F:xanthine transmembrane transporter activity"/>
    <property type="evidence" value="ECO:0007669"/>
    <property type="project" value="TreeGrafter"/>
</dbReference>
<feature type="transmembrane region" description="Helical" evidence="8">
    <location>
        <begin position="361"/>
        <end position="380"/>
    </location>
</feature>
<evidence type="ECO:0000256" key="4">
    <source>
        <dbReference type="ARBA" id="ARBA00022475"/>
    </source>
</evidence>
<keyword evidence="4" id="KW-1003">Cell membrane</keyword>
<keyword evidence="7 8" id="KW-0472">Membrane</keyword>
<evidence type="ECO:0000256" key="1">
    <source>
        <dbReference type="ARBA" id="ARBA00004651"/>
    </source>
</evidence>
<dbReference type="Pfam" id="PF00860">
    <property type="entry name" value="Xan_ur_permease"/>
    <property type="match status" value="2"/>
</dbReference>
<accession>A0A0J0YQN6</accession>
<evidence type="ECO:0000256" key="8">
    <source>
        <dbReference type="SAM" id="Phobius"/>
    </source>
</evidence>
<organism evidence="9 10">
    <name type="scientific">Neisseria arctica</name>
    <dbReference type="NCBI Taxonomy" id="1470200"/>
    <lineage>
        <taxon>Bacteria</taxon>
        <taxon>Pseudomonadati</taxon>
        <taxon>Pseudomonadota</taxon>
        <taxon>Betaproteobacteria</taxon>
        <taxon>Neisseriales</taxon>
        <taxon>Neisseriaceae</taxon>
        <taxon>Neisseria</taxon>
    </lineage>
</organism>
<dbReference type="STRING" id="1470200.PL75_08580"/>
<feature type="transmembrane region" description="Helical" evidence="8">
    <location>
        <begin position="392"/>
        <end position="415"/>
    </location>
</feature>
<feature type="transmembrane region" description="Helical" evidence="8">
    <location>
        <begin position="112"/>
        <end position="133"/>
    </location>
</feature>
<keyword evidence="10" id="KW-1185">Reference proteome</keyword>
<feature type="transmembrane region" description="Helical" evidence="8">
    <location>
        <begin position="455"/>
        <end position="475"/>
    </location>
</feature>
<reference evidence="9 10" key="1">
    <citation type="submission" date="2014-11" db="EMBL/GenBank/DDBJ databases">
        <title>Genome of a novel goose pathogen.</title>
        <authorList>
            <person name="Hansen C.M."/>
            <person name="Hueffer K."/>
            <person name="Choi S.C."/>
        </authorList>
    </citation>
    <scope>NUCLEOTIDE SEQUENCE [LARGE SCALE GENOMIC DNA]</scope>
    <source>
        <strain evidence="9 10">KH1503</strain>
    </source>
</reference>
<dbReference type="InterPro" id="IPR006042">
    <property type="entry name" value="Xan_ur_permease"/>
</dbReference>
<evidence type="ECO:0000256" key="2">
    <source>
        <dbReference type="ARBA" id="ARBA00008821"/>
    </source>
</evidence>
<comment type="subcellular location">
    <subcellularLocation>
        <location evidence="1">Cell membrane</location>
        <topology evidence="1">Multi-pass membrane protein</topology>
    </subcellularLocation>
</comment>
<dbReference type="PANTHER" id="PTHR42810:SF4">
    <property type="entry name" value="URIC ACID TRANSPORTER UACT"/>
    <property type="match status" value="1"/>
</dbReference>
<evidence type="ECO:0000256" key="3">
    <source>
        <dbReference type="ARBA" id="ARBA00022448"/>
    </source>
</evidence>
<dbReference type="RefSeq" id="WP_047761517.1">
    <property type="nucleotide sequence ID" value="NZ_CP091510.1"/>
</dbReference>
<feature type="transmembrane region" description="Helical" evidence="8">
    <location>
        <begin position="56"/>
        <end position="76"/>
    </location>
</feature>
<protein>
    <submittedName>
        <fullName evidence="9">Permease</fullName>
    </submittedName>
</protein>
<evidence type="ECO:0000313" key="10">
    <source>
        <dbReference type="Proteomes" id="UP000036027"/>
    </source>
</evidence>
<dbReference type="OrthoDB" id="9805749at2"/>
<dbReference type="InterPro" id="IPR006043">
    <property type="entry name" value="NCS2"/>
</dbReference>